<evidence type="ECO:0000313" key="2">
    <source>
        <dbReference type="Proteomes" id="UP000503336"/>
    </source>
</evidence>
<dbReference type="EMBL" id="CP049056">
    <property type="protein sequence ID" value="QIE55638.1"/>
    <property type="molecule type" value="Genomic_DNA"/>
</dbReference>
<protein>
    <recommendedName>
        <fullName evidence="3">Glycosyltransferase 2-like domain-containing protein</fullName>
    </recommendedName>
</protein>
<reference evidence="1 2" key="1">
    <citation type="submission" date="2020-02" db="EMBL/GenBank/DDBJ databases">
        <title>complete genome sequence of Rhodobacteraceae bacterium.</title>
        <authorList>
            <person name="Park J."/>
            <person name="Kim Y.-S."/>
            <person name="Kim K.-H."/>
        </authorList>
    </citation>
    <scope>NUCLEOTIDE SEQUENCE [LARGE SCALE GENOMIC DNA]</scope>
    <source>
        <strain evidence="1 2">RR4-56</strain>
    </source>
</reference>
<accession>A0A7L5BXR9</accession>
<proteinExistence type="predicted"/>
<dbReference type="SUPFAM" id="SSF53448">
    <property type="entry name" value="Nucleotide-diphospho-sugar transferases"/>
    <property type="match status" value="1"/>
</dbReference>
<dbReference type="Proteomes" id="UP000503336">
    <property type="component" value="Chromosome"/>
</dbReference>
<organism evidence="1 2">
    <name type="scientific">Pikeienuella piscinae</name>
    <dbReference type="NCBI Taxonomy" id="2748098"/>
    <lineage>
        <taxon>Bacteria</taxon>
        <taxon>Pseudomonadati</taxon>
        <taxon>Pseudomonadota</taxon>
        <taxon>Alphaproteobacteria</taxon>
        <taxon>Rhodobacterales</taxon>
        <taxon>Paracoccaceae</taxon>
        <taxon>Pikeienuella</taxon>
    </lineage>
</organism>
<dbReference type="KEGG" id="hdh:G5B40_09345"/>
<sequence>MSVRTFSNAIIGSMATFLARYPLIAPVIASIAPQLDHLFIYANETTDGFPNISRLSNVTVLDGREHRGDLSANGKIYPLKFVRDSIVLTLDDDFIFPPDYVQTYCDLIAKCGGMCAVTTHGGVFPSNSDWYFERTHTFDAIRSVREMHLCSLAGSGTFGFDQRTLRFDPDSFFAGVMVDLRLSMLAREQGLPIWVLPRPEGWLRHIRSEGLWEKFRASGLTHHTEYARKVDWSFSIYRQIANSALATAGLTPADLGLDADLAHGLRTGVTPRLWRRGRISNMKRIEYLDILIQQ</sequence>
<gene>
    <name evidence="1" type="ORF">G5B40_09345</name>
</gene>
<dbReference type="AlphaFoldDB" id="A0A7L5BXR9"/>
<keyword evidence="2" id="KW-1185">Reference proteome</keyword>
<name>A0A7L5BXR9_9RHOB</name>
<evidence type="ECO:0008006" key="3">
    <source>
        <dbReference type="Google" id="ProtNLM"/>
    </source>
</evidence>
<dbReference type="InterPro" id="IPR029044">
    <property type="entry name" value="Nucleotide-diphossugar_trans"/>
</dbReference>
<dbReference type="RefSeq" id="WP_165097829.1">
    <property type="nucleotide sequence ID" value="NZ_CP049056.1"/>
</dbReference>
<evidence type="ECO:0000313" key="1">
    <source>
        <dbReference type="EMBL" id="QIE55638.1"/>
    </source>
</evidence>
<dbReference type="Gene3D" id="3.90.550.10">
    <property type="entry name" value="Spore Coat Polysaccharide Biosynthesis Protein SpsA, Chain A"/>
    <property type="match status" value="1"/>
</dbReference>